<feature type="compositionally biased region" description="Basic and acidic residues" evidence="1">
    <location>
        <begin position="49"/>
        <end position="61"/>
    </location>
</feature>
<dbReference type="EMBL" id="GG745363">
    <property type="protein sequence ID" value="KNE69899.1"/>
    <property type="molecule type" value="Genomic_DNA"/>
</dbReference>
<sequence>MDGRGSRSALVINAYQNLKNMNPSEIFAAAPRRAFSKFRKVKGRKFSHSPRDGETKSERRPKSPPTVADHEAPVTMAPPPFPPRSSSRHRPLTASAASALAPYSRAATGCHELTPHAVSEQGPGFFPLILLTMGHFHASVGNPTTHVMPVQADSDGVLHHGAAVQPTRPPPSVASAVSHAHPLKEPMTDFLPAVDLFGNPNVNVLPVLPPTTANLLSAYGNQKMADEWQALFDSVQLAVTAWLPSGRIQNGGAGMTRAHERAMLMGIVALDIAHWLNMLVDNVLSDAEIHEHGRVAAQFLLPSPDAAVCATMGKLDQAKWSMAPSDTDACHTKLTAIFTNASAIWCRMRCADMSVTAYMPHSGITFDRKRMTEGTALMDDSCTEMDNVVVAVCMFPGVAYYTLDGRTSLIWTATVATKVQEDVGPDLSSFRSGNVET</sequence>
<evidence type="ECO:0000256" key="1">
    <source>
        <dbReference type="SAM" id="MobiDB-lite"/>
    </source>
</evidence>
<gene>
    <name evidence="2" type="ORF">AMAG_14745</name>
</gene>
<protein>
    <submittedName>
        <fullName evidence="2">Uncharacterized protein</fullName>
    </submittedName>
</protein>
<reference evidence="3" key="2">
    <citation type="submission" date="2009-11" db="EMBL/GenBank/DDBJ databases">
        <title>The Genome Sequence of Allomyces macrogynus strain ATCC 38327.</title>
        <authorList>
            <consortium name="The Broad Institute Genome Sequencing Platform"/>
            <person name="Russ C."/>
            <person name="Cuomo C."/>
            <person name="Shea T."/>
            <person name="Young S.K."/>
            <person name="Zeng Q."/>
            <person name="Koehrsen M."/>
            <person name="Haas B."/>
            <person name="Borodovsky M."/>
            <person name="Guigo R."/>
            <person name="Alvarado L."/>
            <person name="Berlin A."/>
            <person name="Borenstein D."/>
            <person name="Chen Z."/>
            <person name="Engels R."/>
            <person name="Freedman E."/>
            <person name="Gellesch M."/>
            <person name="Goldberg J."/>
            <person name="Griggs A."/>
            <person name="Gujja S."/>
            <person name="Heiman D."/>
            <person name="Hepburn T."/>
            <person name="Howarth C."/>
            <person name="Jen D."/>
            <person name="Larson L."/>
            <person name="Lewis B."/>
            <person name="Mehta T."/>
            <person name="Park D."/>
            <person name="Pearson M."/>
            <person name="Roberts A."/>
            <person name="Saif S."/>
            <person name="Shenoy N."/>
            <person name="Sisk P."/>
            <person name="Stolte C."/>
            <person name="Sykes S."/>
            <person name="Walk T."/>
            <person name="White J."/>
            <person name="Yandava C."/>
            <person name="Burger G."/>
            <person name="Gray M.W."/>
            <person name="Holland P.W.H."/>
            <person name="King N."/>
            <person name="Lang F.B.F."/>
            <person name="Roger A.J."/>
            <person name="Ruiz-Trillo I."/>
            <person name="Lander E."/>
            <person name="Nusbaum C."/>
        </authorList>
    </citation>
    <scope>NUCLEOTIDE SEQUENCE [LARGE SCALE GENOMIC DNA]</scope>
    <source>
        <strain evidence="3">ATCC 38327</strain>
    </source>
</reference>
<feature type="compositionally biased region" description="Basic residues" evidence="1">
    <location>
        <begin position="38"/>
        <end position="48"/>
    </location>
</feature>
<evidence type="ECO:0000313" key="2">
    <source>
        <dbReference type="EMBL" id="KNE69899.1"/>
    </source>
</evidence>
<name>A0A0L0T5Q4_ALLM3</name>
<accession>A0A0L0T5Q4</accession>
<reference evidence="2 3" key="1">
    <citation type="submission" date="2009-11" db="EMBL/GenBank/DDBJ databases">
        <title>Annotation of Allomyces macrogynus ATCC 38327.</title>
        <authorList>
            <consortium name="The Broad Institute Genome Sequencing Platform"/>
            <person name="Russ C."/>
            <person name="Cuomo C."/>
            <person name="Burger G."/>
            <person name="Gray M.W."/>
            <person name="Holland P.W.H."/>
            <person name="King N."/>
            <person name="Lang F.B.F."/>
            <person name="Roger A.J."/>
            <person name="Ruiz-Trillo I."/>
            <person name="Young S.K."/>
            <person name="Zeng Q."/>
            <person name="Gargeya S."/>
            <person name="Fitzgerald M."/>
            <person name="Haas B."/>
            <person name="Abouelleil A."/>
            <person name="Alvarado L."/>
            <person name="Arachchi H.M."/>
            <person name="Berlin A."/>
            <person name="Chapman S.B."/>
            <person name="Gearin G."/>
            <person name="Goldberg J."/>
            <person name="Griggs A."/>
            <person name="Gujja S."/>
            <person name="Hansen M."/>
            <person name="Heiman D."/>
            <person name="Howarth C."/>
            <person name="Larimer J."/>
            <person name="Lui A."/>
            <person name="MacDonald P.J.P."/>
            <person name="McCowen C."/>
            <person name="Montmayeur A."/>
            <person name="Murphy C."/>
            <person name="Neiman D."/>
            <person name="Pearson M."/>
            <person name="Priest M."/>
            <person name="Roberts A."/>
            <person name="Saif S."/>
            <person name="Shea T."/>
            <person name="Sisk P."/>
            <person name="Stolte C."/>
            <person name="Sykes S."/>
            <person name="Wortman J."/>
            <person name="Nusbaum C."/>
            <person name="Birren B."/>
        </authorList>
    </citation>
    <scope>NUCLEOTIDE SEQUENCE [LARGE SCALE GENOMIC DNA]</scope>
    <source>
        <strain evidence="2 3">ATCC 38327</strain>
    </source>
</reference>
<evidence type="ECO:0000313" key="3">
    <source>
        <dbReference type="Proteomes" id="UP000054350"/>
    </source>
</evidence>
<proteinExistence type="predicted"/>
<keyword evidence="3" id="KW-1185">Reference proteome</keyword>
<dbReference type="Proteomes" id="UP000054350">
    <property type="component" value="Unassembled WGS sequence"/>
</dbReference>
<feature type="region of interest" description="Disordered" evidence="1">
    <location>
        <begin position="38"/>
        <end position="94"/>
    </location>
</feature>
<dbReference type="VEuPathDB" id="FungiDB:AMAG_14745"/>
<organism evidence="2 3">
    <name type="scientific">Allomyces macrogynus (strain ATCC 38327)</name>
    <name type="common">Allomyces javanicus var. macrogynus</name>
    <dbReference type="NCBI Taxonomy" id="578462"/>
    <lineage>
        <taxon>Eukaryota</taxon>
        <taxon>Fungi</taxon>
        <taxon>Fungi incertae sedis</taxon>
        <taxon>Blastocladiomycota</taxon>
        <taxon>Blastocladiomycetes</taxon>
        <taxon>Blastocladiales</taxon>
        <taxon>Blastocladiaceae</taxon>
        <taxon>Allomyces</taxon>
    </lineage>
</organism>
<dbReference type="AlphaFoldDB" id="A0A0L0T5Q4"/>
<dbReference type="OrthoDB" id="10335596at2759"/>